<keyword evidence="5" id="KW-1185">Reference proteome</keyword>
<feature type="region of interest" description="Disordered" evidence="2">
    <location>
        <begin position="295"/>
        <end position="347"/>
    </location>
</feature>
<dbReference type="AlphaFoldDB" id="A0AAW1TAZ4"/>
<keyword evidence="1" id="KW-0862">Zinc</keyword>
<dbReference type="EMBL" id="JALJOV010000164">
    <property type="protein sequence ID" value="KAK9866408.1"/>
    <property type="molecule type" value="Genomic_DNA"/>
</dbReference>
<sequence>MPVTSSTSIAALHTGSSPALDPIRDASTPEAQVPGSFAADIQDLKDQMEWLNKRLDLSHANQSSARGISVSFARQVSSPEPRLQQQPQQQLQGSEARIEKAPTVSAAARSSTALPKTDESGLIGPPLDHLDIYLKGDLEGKRYDQLVARFVLAYYSSQGGPWTLSPGAWLQRLMQRDFDMFIKARKAGSGELPRWHVVRHLLQISEACREVLKNRKQHSAHEYQAAMMYEGRSAAGLQLSGVPLVNIELPNGTTEWILASDMPEFRQMIASLNQQLQTKTPEEIVALESNASLNASAQAAEPMSHHQQNTPGYPTRSRESSAAVSQTKPDSCHSSSMPTDHMAEPQPTQHYGAAVPACLPASAQQPPERTGAAGHPEMNVVMPDEGQLLPRGGLKQEPHTRAAPLSRSQVPPGHSPVQPAAAPVPANSASGALDAQGPMRHAKQELASTILNRKAHQQILKKLGKELQSIREIAIGQSSSLSLQPQNAPPKGTHPPQVAESQNSQSSSPRPGVDLSASPQHQHVSSSVAQPAAKQPVPGTLQEAQKGLSQPASTATASPPVNSSAMQGQAHHDRHSSSAVRTRTSQSEAPRADGVKPGKGRRGQHRNQYLPPNHQPRKFPSVTFNYTRKQQPGDDPAEASDSTDEGDADIPDVTFDVKINNPKWDQVAVRYGEAGAAETSRLIAEETAGQQRSYRAFMKRLVRKARVKEAQALAVAQQLLQEDQEAARAAEAKKEARRRKQSQRRAKHKAKLAEPNGSSPSADTSGGLTAPVRHSDWAAPALPMAAASVEPSRESLLSSQADNRAAAELVHLAADEAHPSSGAEACGASDADRVLANMRDALTMVSQVSCALSTSIHQAAIWLGHSHAPSAGSAQFQQPAGAEEDEGFCIICLDQPSSVGFHPCGHSVTCAACARLVIKAQQPCPLCRSPVSSLYS</sequence>
<feature type="compositionally biased region" description="Polar residues" evidence="2">
    <location>
        <begin position="547"/>
        <end position="567"/>
    </location>
</feature>
<proteinExistence type="predicted"/>
<organism evidence="4 5">
    <name type="scientific">Apatococcus fuscideae</name>
    <dbReference type="NCBI Taxonomy" id="2026836"/>
    <lineage>
        <taxon>Eukaryota</taxon>
        <taxon>Viridiplantae</taxon>
        <taxon>Chlorophyta</taxon>
        <taxon>core chlorophytes</taxon>
        <taxon>Trebouxiophyceae</taxon>
        <taxon>Chlorellales</taxon>
        <taxon>Chlorellaceae</taxon>
        <taxon>Apatococcus</taxon>
    </lineage>
</organism>
<feature type="compositionally biased region" description="Acidic residues" evidence="2">
    <location>
        <begin position="635"/>
        <end position="650"/>
    </location>
</feature>
<gene>
    <name evidence="4" type="ORF">WJX84_007886</name>
</gene>
<keyword evidence="1" id="KW-0863">Zinc-finger</keyword>
<feature type="region of interest" description="Disordered" evidence="2">
    <location>
        <begin position="1"/>
        <end position="33"/>
    </location>
</feature>
<evidence type="ECO:0000313" key="4">
    <source>
        <dbReference type="EMBL" id="KAK9866408.1"/>
    </source>
</evidence>
<evidence type="ECO:0000313" key="5">
    <source>
        <dbReference type="Proteomes" id="UP001485043"/>
    </source>
</evidence>
<feature type="region of interest" description="Disordered" evidence="2">
    <location>
        <begin position="361"/>
        <end position="443"/>
    </location>
</feature>
<dbReference type="InterPro" id="IPR001841">
    <property type="entry name" value="Znf_RING"/>
</dbReference>
<keyword evidence="1" id="KW-0479">Metal-binding</keyword>
<feature type="compositionally biased region" description="Low complexity" evidence="2">
    <location>
        <begin position="83"/>
        <end position="92"/>
    </location>
</feature>
<name>A0AAW1TAZ4_9CHLO</name>
<evidence type="ECO:0000256" key="2">
    <source>
        <dbReference type="SAM" id="MobiDB-lite"/>
    </source>
</evidence>
<feature type="region of interest" description="Disordered" evidence="2">
    <location>
        <begin position="730"/>
        <end position="772"/>
    </location>
</feature>
<feature type="region of interest" description="Disordered" evidence="2">
    <location>
        <begin position="478"/>
        <end position="651"/>
    </location>
</feature>
<feature type="compositionally biased region" description="Polar residues" evidence="2">
    <location>
        <begin position="1"/>
        <end position="17"/>
    </location>
</feature>
<dbReference type="Gene3D" id="3.30.40.10">
    <property type="entry name" value="Zinc/RING finger domain, C3HC4 (zinc finger)"/>
    <property type="match status" value="1"/>
</dbReference>
<dbReference type="PROSITE" id="PS50089">
    <property type="entry name" value="ZF_RING_2"/>
    <property type="match status" value="1"/>
</dbReference>
<feature type="compositionally biased region" description="Polar residues" evidence="2">
    <location>
        <begin position="577"/>
        <end position="588"/>
    </location>
</feature>
<dbReference type="SMART" id="SM00184">
    <property type="entry name" value="RING"/>
    <property type="match status" value="1"/>
</dbReference>
<feature type="domain" description="RING-type" evidence="3">
    <location>
        <begin position="889"/>
        <end position="928"/>
    </location>
</feature>
<evidence type="ECO:0000256" key="1">
    <source>
        <dbReference type="PROSITE-ProRule" id="PRU00175"/>
    </source>
</evidence>
<feature type="compositionally biased region" description="Low complexity" evidence="2">
    <location>
        <begin position="415"/>
        <end position="432"/>
    </location>
</feature>
<comment type="caution">
    <text evidence="4">The sequence shown here is derived from an EMBL/GenBank/DDBJ whole genome shotgun (WGS) entry which is preliminary data.</text>
</comment>
<dbReference type="SUPFAM" id="SSF57850">
    <property type="entry name" value="RING/U-box"/>
    <property type="match status" value="1"/>
</dbReference>
<dbReference type="Pfam" id="PF13920">
    <property type="entry name" value="zf-C3HC4_3"/>
    <property type="match status" value="1"/>
</dbReference>
<feature type="compositionally biased region" description="Basic residues" evidence="2">
    <location>
        <begin position="735"/>
        <end position="750"/>
    </location>
</feature>
<feature type="compositionally biased region" description="Polar residues" evidence="2">
    <location>
        <begin position="517"/>
        <end position="529"/>
    </location>
</feature>
<feature type="compositionally biased region" description="Polar residues" evidence="2">
    <location>
        <begin position="320"/>
        <end position="338"/>
    </location>
</feature>
<protein>
    <recommendedName>
        <fullName evidence="3">RING-type domain-containing protein</fullName>
    </recommendedName>
</protein>
<reference evidence="4 5" key="1">
    <citation type="journal article" date="2024" name="Nat. Commun.">
        <title>Phylogenomics reveals the evolutionary origins of lichenization in chlorophyte algae.</title>
        <authorList>
            <person name="Puginier C."/>
            <person name="Libourel C."/>
            <person name="Otte J."/>
            <person name="Skaloud P."/>
            <person name="Haon M."/>
            <person name="Grisel S."/>
            <person name="Petersen M."/>
            <person name="Berrin J.G."/>
            <person name="Delaux P.M."/>
            <person name="Dal Grande F."/>
            <person name="Keller J."/>
        </authorList>
    </citation>
    <scope>NUCLEOTIDE SEQUENCE [LARGE SCALE GENOMIC DNA]</scope>
    <source>
        <strain evidence="4 5">SAG 2523</strain>
    </source>
</reference>
<dbReference type="InterPro" id="IPR013083">
    <property type="entry name" value="Znf_RING/FYVE/PHD"/>
</dbReference>
<accession>A0AAW1TAZ4</accession>
<feature type="compositionally biased region" description="Polar residues" evidence="2">
    <location>
        <begin position="499"/>
        <end position="509"/>
    </location>
</feature>
<evidence type="ECO:0000259" key="3">
    <source>
        <dbReference type="PROSITE" id="PS50089"/>
    </source>
</evidence>
<feature type="region of interest" description="Disordered" evidence="2">
    <location>
        <begin position="73"/>
        <end position="121"/>
    </location>
</feature>
<dbReference type="GO" id="GO:0008270">
    <property type="term" value="F:zinc ion binding"/>
    <property type="evidence" value="ECO:0007669"/>
    <property type="project" value="UniProtKB-KW"/>
</dbReference>
<dbReference type="Proteomes" id="UP001485043">
    <property type="component" value="Unassembled WGS sequence"/>
</dbReference>
<feature type="compositionally biased region" description="Polar residues" evidence="2">
    <location>
        <begin position="756"/>
        <end position="767"/>
    </location>
</feature>